<comment type="caution">
    <text evidence="1">The sequence shown here is derived from an EMBL/GenBank/DDBJ whole genome shotgun (WGS) entry which is preliminary data.</text>
</comment>
<gene>
    <name evidence="1" type="ORF">KDK92_08735</name>
</gene>
<accession>A0A9J6P2S2</accession>
<protein>
    <submittedName>
        <fullName evidence="1">Uncharacterized protein</fullName>
    </submittedName>
</protein>
<dbReference type="RefSeq" id="WP_250858847.1">
    <property type="nucleotide sequence ID" value="NZ_JAGSOJ010000002.1"/>
</dbReference>
<dbReference type="Proteomes" id="UP001056429">
    <property type="component" value="Unassembled WGS sequence"/>
</dbReference>
<name>A0A9J6P2S2_9CLOT</name>
<evidence type="ECO:0000313" key="2">
    <source>
        <dbReference type="Proteomes" id="UP001056429"/>
    </source>
</evidence>
<proteinExistence type="predicted"/>
<keyword evidence="2" id="KW-1185">Reference proteome</keyword>
<dbReference type="EMBL" id="JAGSOJ010000002">
    <property type="protein sequence ID" value="MCM1989824.1"/>
    <property type="molecule type" value="Genomic_DNA"/>
</dbReference>
<reference evidence="1" key="1">
    <citation type="journal article" date="2021" name="mSystems">
        <title>Bacteria and Archaea Synergistically Convert Glycine Betaine to Biogenic Methane in the Formosa Cold Seep of the South China Sea.</title>
        <authorList>
            <person name="Li L."/>
            <person name="Zhang W."/>
            <person name="Zhang S."/>
            <person name="Song L."/>
            <person name="Sun Q."/>
            <person name="Zhang H."/>
            <person name="Xiang H."/>
            <person name="Dong X."/>
        </authorList>
    </citation>
    <scope>NUCLEOTIDE SEQUENCE</scope>
    <source>
        <strain evidence="1">ZWT</strain>
    </source>
</reference>
<organism evidence="1 2">
    <name type="scientific">Oceanirhabdus seepicola</name>
    <dbReference type="NCBI Taxonomy" id="2828781"/>
    <lineage>
        <taxon>Bacteria</taxon>
        <taxon>Bacillati</taxon>
        <taxon>Bacillota</taxon>
        <taxon>Clostridia</taxon>
        <taxon>Eubacteriales</taxon>
        <taxon>Clostridiaceae</taxon>
        <taxon>Oceanirhabdus</taxon>
    </lineage>
</organism>
<reference evidence="1" key="2">
    <citation type="submission" date="2021-04" db="EMBL/GenBank/DDBJ databases">
        <authorList>
            <person name="Dong X."/>
        </authorList>
    </citation>
    <scope>NUCLEOTIDE SEQUENCE</scope>
    <source>
        <strain evidence="1">ZWT</strain>
    </source>
</reference>
<dbReference type="AlphaFoldDB" id="A0A9J6P2S2"/>
<sequence>MKKYNVLLLIVLILLITSQVVLIIEKYDLKRYITKNITIESIPLDELDRLLLRSQNINSSYLFKLNGLRKDYTYNIHIWVEQCIDGNLIKKTLLIDSINTFSTSRDIKHTYVLITFKDSETQCIVFLANQPDISSSNEPFGNINSSRSVPIKDTKDFKNNIPITILTMKKNSSVEYKFKLKLSKVS</sequence>
<evidence type="ECO:0000313" key="1">
    <source>
        <dbReference type="EMBL" id="MCM1989824.1"/>
    </source>
</evidence>